<accession>A0A7C5IZ51</accession>
<dbReference type="AlphaFoldDB" id="A0A7C5IZ51"/>
<evidence type="ECO:0000256" key="1">
    <source>
        <dbReference type="ARBA" id="ARBA00022649"/>
    </source>
</evidence>
<keyword evidence="3 6" id="KW-0479">Metal-binding</keyword>
<evidence type="ECO:0000256" key="6">
    <source>
        <dbReference type="HAMAP-Rule" id="MF_00265"/>
    </source>
</evidence>
<dbReference type="GO" id="GO:0004540">
    <property type="term" value="F:RNA nuclease activity"/>
    <property type="evidence" value="ECO:0007669"/>
    <property type="project" value="InterPro"/>
</dbReference>
<proteinExistence type="inferred from homology"/>
<dbReference type="Pfam" id="PF01850">
    <property type="entry name" value="PIN"/>
    <property type="match status" value="1"/>
</dbReference>
<evidence type="ECO:0000256" key="3">
    <source>
        <dbReference type="ARBA" id="ARBA00022723"/>
    </source>
</evidence>
<dbReference type="Proteomes" id="UP000886100">
    <property type="component" value="Unassembled WGS sequence"/>
</dbReference>
<feature type="domain" description="PIN" evidence="7">
    <location>
        <begin position="2"/>
        <end position="121"/>
    </location>
</feature>
<dbReference type="GO" id="GO:0000287">
    <property type="term" value="F:magnesium ion binding"/>
    <property type="evidence" value="ECO:0007669"/>
    <property type="project" value="UniProtKB-UniRule"/>
</dbReference>
<dbReference type="GO" id="GO:0090729">
    <property type="term" value="F:toxin activity"/>
    <property type="evidence" value="ECO:0007669"/>
    <property type="project" value="UniProtKB-KW"/>
</dbReference>
<keyword evidence="4 6" id="KW-0378">Hydrolase</keyword>
<evidence type="ECO:0000313" key="8">
    <source>
        <dbReference type="EMBL" id="HHH13173.1"/>
    </source>
</evidence>
<evidence type="ECO:0000256" key="2">
    <source>
        <dbReference type="ARBA" id="ARBA00022722"/>
    </source>
</evidence>
<keyword evidence="6" id="KW-0800">Toxin</keyword>
<feature type="binding site" evidence="6">
    <location>
        <position position="95"/>
    </location>
    <ligand>
        <name>Mg(2+)</name>
        <dbReference type="ChEBI" id="CHEBI:18420"/>
    </ligand>
</feature>
<gene>
    <name evidence="6" type="primary">vapC</name>
    <name evidence="8" type="ORF">ENJ98_02955</name>
</gene>
<dbReference type="Gene3D" id="3.40.50.1010">
    <property type="entry name" value="5'-nuclease"/>
    <property type="match status" value="1"/>
</dbReference>
<dbReference type="PANTHER" id="PTHR42740:SF1">
    <property type="entry name" value="RIBONUCLEASE VAPC3"/>
    <property type="match status" value="1"/>
</dbReference>
<reference evidence="8" key="1">
    <citation type="journal article" date="2020" name="mSystems">
        <title>Genome- and Community-Level Interaction Insights into Carbon Utilization and Element Cycling Functions of Hydrothermarchaeota in Hydrothermal Sediment.</title>
        <authorList>
            <person name="Zhou Z."/>
            <person name="Liu Y."/>
            <person name="Xu W."/>
            <person name="Pan J."/>
            <person name="Luo Z.H."/>
            <person name="Li M."/>
        </authorList>
    </citation>
    <scope>NUCLEOTIDE SEQUENCE [LARGE SCALE GENOMIC DNA]</scope>
    <source>
        <strain evidence="8">HyVt-535</strain>
    </source>
</reference>
<dbReference type="EMBL" id="DROM01000182">
    <property type="protein sequence ID" value="HHH13173.1"/>
    <property type="molecule type" value="Genomic_DNA"/>
</dbReference>
<organism evidence="8">
    <name type="scientific">Thiolapillus brandeum</name>
    <dbReference type="NCBI Taxonomy" id="1076588"/>
    <lineage>
        <taxon>Bacteria</taxon>
        <taxon>Pseudomonadati</taxon>
        <taxon>Pseudomonadota</taxon>
        <taxon>Gammaproteobacteria</taxon>
        <taxon>Chromatiales</taxon>
        <taxon>Sedimenticolaceae</taxon>
        <taxon>Thiolapillus</taxon>
    </lineage>
</organism>
<dbReference type="EC" id="3.1.-.-" evidence="6"/>
<evidence type="ECO:0000256" key="4">
    <source>
        <dbReference type="ARBA" id="ARBA00022801"/>
    </source>
</evidence>
<comment type="function">
    <text evidence="6">Toxic component of a toxin-antitoxin (TA) system. An RNase.</text>
</comment>
<dbReference type="PANTHER" id="PTHR42740">
    <property type="entry name" value="RIBONUCLEASE VAPC3"/>
    <property type="match status" value="1"/>
</dbReference>
<dbReference type="InterPro" id="IPR051749">
    <property type="entry name" value="PINc/VapC_TA_RNase"/>
</dbReference>
<evidence type="ECO:0000256" key="5">
    <source>
        <dbReference type="ARBA" id="ARBA00022842"/>
    </source>
</evidence>
<dbReference type="SUPFAM" id="SSF88723">
    <property type="entry name" value="PIN domain-like"/>
    <property type="match status" value="1"/>
</dbReference>
<dbReference type="InterPro" id="IPR022907">
    <property type="entry name" value="VapC_family"/>
</dbReference>
<dbReference type="InterPro" id="IPR029060">
    <property type="entry name" value="PIN-like_dom_sf"/>
</dbReference>
<evidence type="ECO:0000259" key="7">
    <source>
        <dbReference type="Pfam" id="PF01850"/>
    </source>
</evidence>
<comment type="caution">
    <text evidence="8">The sequence shown here is derived from an EMBL/GenBank/DDBJ whole genome shotgun (WGS) entry which is preliminary data.</text>
</comment>
<dbReference type="InterPro" id="IPR002716">
    <property type="entry name" value="PIN_dom"/>
</dbReference>
<dbReference type="HAMAP" id="MF_00265">
    <property type="entry name" value="VapC_Nob1"/>
    <property type="match status" value="1"/>
</dbReference>
<keyword evidence="2 6" id="KW-0540">Nuclease</keyword>
<name>A0A7C5IZ51_9GAMM</name>
<protein>
    <recommendedName>
        <fullName evidence="6">Ribonuclease VapC</fullName>
        <shortName evidence="6">RNase VapC</shortName>
        <ecNumber evidence="6">3.1.-.-</ecNumber>
    </recommendedName>
    <alternativeName>
        <fullName evidence="6">Toxin VapC</fullName>
    </alternativeName>
</protein>
<comment type="similarity">
    <text evidence="6">Belongs to the PINc/VapC protein family.</text>
</comment>
<dbReference type="GO" id="GO:0016787">
    <property type="term" value="F:hydrolase activity"/>
    <property type="evidence" value="ECO:0007669"/>
    <property type="project" value="UniProtKB-KW"/>
</dbReference>
<keyword evidence="5 6" id="KW-0460">Magnesium</keyword>
<keyword evidence="1 6" id="KW-1277">Toxin-antitoxin system</keyword>
<comment type="cofactor">
    <cofactor evidence="6">
        <name>Mg(2+)</name>
        <dbReference type="ChEBI" id="CHEBI:18420"/>
    </cofactor>
</comment>
<sequence length="131" mass="14820">MMLVDTSVWIDWLRDRDTPATRIPDALLDDGEAALAPVILQELLQGGRDEAALRLLREQFEPLPMLMLTLATYAEAAALYARCRWQGITPRSPHDCLITQLALEHQLPLLHDDRDFRALARVAPELKLVPD</sequence>
<feature type="binding site" evidence="6">
    <location>
        <position position="5"/>
    </location>
    <ligand>
        <name>Mg(2+)</name>
        <dbReference type="ChEBI" id="CHEBI:18420"/>
    </ligand>
</feature>